<name>A0ABR1HIB6_9HYPO</name>
<comment type="caution">
    <text evidence="1">The sequence shown here is derived from an EMBL/GenBank/DDBJ whole genome shotgun (WGS) entry which is preliminary data.</text>
</comment>
<accession>A0ABR1HIB6</accession>
<reference evidence="1 2" key="1">
    <citation type="journal article" date="2025" name="Microbiol. Resour. Announc.">
        <title>Draft genome sequences for Neonectria magnoliae and Neonectria punicea, canker pathogens of Liriodendron tulipifera and Acer saccharum in West Virginia.</title>
        <authorList>
            <person name="Petronek H.M."/>
            <person name="Kasson M.T."/>
            <person name="Metheny A.M."/>
            <person name="Stauder C.M."/>
            <person name="Lovett B."/>
            <person name="Lynch S.C."/>
            <person name="Garnas J.R."/>
            <person name="Kasson L.R."/>
            <person name="Stajich J.E."/>
        </authorList>
    </citation>
    <scope>NUCLEOTIDE SEQUENCE [LARGE SCALE GENOMIC DNA]</scope>
    <source>
        <strain evidence="1 2">NRRL 64653</strain>
    </source>
</reference>
<dbReference type="Proteomes" id="UP001498476">
    <property type="component" value="Unassembled WGS sequence"/>
</dbReference>
<dbReference type="EMBL" id="JAZAVJ010000026">
    <property type="protein sequence ID" value="KAK7420925.1"/>
    <property type="molecule type" value="Genomic_DNA"/>
</dbReference>
<evidence type="ECO:0000313" key="1">
    <source>
        <dbReference type="EMBL" id="KAK7420925.1"/>
    </source>
</evidence>
<evidence type="ECO:0000313" key="2">
    <source>
        <dbReference type="Proteomes" id="UP001498476"/>
    </source>
</evidence>
<keyword evidence="2" id="KW-1185">Reference proteome</keyword>
<organism evidence="1 2">
    <name type="scientific">Neonectria punicea</name>
    <dbReference type="NCBI Taxonomy" id="979145"/>
    <lineage>
        <taxon>Eukaryota</taxon>
        <taxon>Fungi</taxon>
        <taxon>Dikarya</taxon>
        <taxon>Ascomycota</taxon>
        <taxon>Pezizomycotina</taxon>
        <taxon>Sordariomycetes</taxon>
        <taxon>Hypocreomycetidae</taxon>
        <taxon>Hypocreales</taxon>
        <taxon>Nectriaceae</taxon>
        <taxon>Neonectria</taxon>
    </lineage>
</organism>
<proteinExistence type="predicted"/>
<sequence length="156" mass="17747">MQVFKTLNPSVFSSILSDDYKHEFAPASLNPPQPFNREGFTAHTSRFRGVLRSFPMRMKETWPNPSLNQVIIWADSETDFHDHVKDGDDESGWKLHGEYMWVLTMDESGEKIKHVLEFLDSKATEKIGGVMARAFKKNEELDGSGVGNVEGGWEIK</sequence>
<gene>
    <name evidence="1" type="ORF">QQX98_002489</name>
</gene>
<protein>
    <recommendedName>
        <fullName evidence="3">EthD domain-containing protein</fullName>
    </recommendedName>
</protein>
<evidence type="ECO:0008006" key="3">
    <source>
        <dbReference type="Google" id="ProtNLM"/>
    </source>
</evidence>